<feature type="region of interest" description="Disordered" evidence="1">
    <location>
        <begin position="26"/>
        <end position="83"/>
    </location>
</feature>
<sequence>MPSVATVKAVAGGVASATASCRAAGHASGGTAWAGHRTQAAMRPRAVDGRPVVPSGERASRADEQQQSQQLAEQAPNAKAAKP</sequence>
<reference evidence="2 3" key="2">
    <citation type="journal article" date="2013" name="Plant Cell Physiol.">
        <title>Rice Annotation Project Database (RAP-DB): an integrative and interactive database for rice genomics.</title>
        <authorList>
            <person name="Sakai H."/>
            <person name="Lee S.S."/>
            <person name="Tanaka T."/>
            <person name="Numa H."/>
            <person name="Kim J."/>
            <person name="Kawahara Y."/>
            <person name="Wakimoto H."/>
            <person name="Yang C.C."/>
            <person name="Iwamoto M."/>
            <person name="Abe T."/>
            <person name="Yamada Y."/>
            <person name="Muto A."/>
            <person name="Inokuchi H."/>
            <person name="Ikemura T."/>
            <person name="Matsumoto T."/>
            <person name="Sasaki T."/>
            <person name="Itoh T."/>
        </authorList>
    </citation>
    <scope>NUCLEOTIDE SEQUENCE [LARGE SCALE GENOMIC DNA]</scope>
    <source>
        <strain evidence="3">cv. Nipponbare</strain>
    </source>
</reference>
<feature type="compositionally biased region" description="Low complexity" evidence="1">
    <location>
        <begin position="65"/>
        <end position="75"/>
    </location>
</feature>
<evidence type="ECO:0000313" key="2">
    <source>
        <dbReference type="EMBL" id="BAS80713.1"/>
    </source>
</evidence>
<reference evidence="3" key="1">
    <citation type="journal article" date="2005" name="Nature">
        <title>The map-based sequence of the rice genome.</title>
        <authorList>
            <consortium name="International rice genome sequencing project (IRGSP)"/>
            <person name="Matsumoto T."/>
            <person name="Wu J."/>
            <person name="Kanamori H."/>
            <person name="Katayose Y."/>
            <person name="Fujisawa M."/>
            <person name="Namiki N."/>
            <person name="Mizuno H."/>
            <person name="Yamamoto K."/>
            <person name="Antonio B.A."/>
            <person name="Baba T."/>
            <person name="Sakata K."/>
            <person name="Nagamura Y."/>
            <person name="Aoki H."/>
            <person name="Arikawa K."/>
            <person name="Arita K."/>
            <person name="Bito T."/>
            <person name="Chiden Y."/>
            <person name="Fujitsuka N."/>
            <person name="Fukunaka R."/>
            <person name="Hamada M."/>
            <person name="Harada C."/>
            <person name="Hayashi A."/>
            <person name="Hijishita S."/>
            <person name="Honda M."/>
            <person name="Hosokawa S."/>
            <person name="Ichikawa Y."/>
            <person name="Idonuma A."/>
            <person name="Iijima M."/>
            <person name="Ikeda M."/>
            <person name="Ikeno M."/>
            <person name="Ito K."/>
            <person name="Ito S."/>
            <person name="Ito T."/>
            <person name="Ito Y."/>
            <person name="Ito Y."/>
            <person name="Iwabuchi A."/>
            <person name="Kamiya K."/>
            <person name="Karasawa W."/>
            <person name="Kurita K."/>
            <person name="Katagiri S."/>
            <person name="Kikuta A."/>
            <person name="Kobayashi H."/>
            <person name="Kobayashi N."/>
            <person name="Machita K."/>
            <person name="Maehara T."/>
            <person name="Masukawa M."/>
            <person name="Mizubayashi T."/>
            <person name="Mukai Y."/>
            <person name="Nagasaki H."/>
            <person name="Nagata Y."/>
            <person name="Naito S."/>
            <person name="Nakashima M."/>
            <person name="Nakama Y."/>
            <person name="Nakamichi Y."/>
            <person name="Nakamura M."/>
            <person name="Meguro A."/>
            <person name="Negishi M."/>
            <person name="Ohta I."/>
            <person name="Ohta T."/>
            <person name="Okamoto M."/>
            <person name="Ono N."/>
            <person name="Saji S."/>
            <person name="Sakaguchi M."/>
            <person name="Sakai K."/>
            <person name="Shibata M."/>
            <person name="Shimokawa T."/>
            <person name="Song J."/>
            <person name="Takazaki Y."/>
            <person name="Terasawa K."/>
            <person name="Tsugane M."/>
            <person name="Tsuji K."/>
            <person name="Ueda S."/>
            <person name="Waki K."/>
            <person name="Yamagata H."/>
            <person name="Yamamoto M."/>
            <person name="Yamamoto S."/>
            <person name="Yamane H."/>
            <person name="Yoshiki S."/>
            <person name="Yoshihara R."/>
            <person name="Yukawa K."/>
            <person name="Zhong H."/>
            <person name="Yano M."/>
            <person name="Yuan Q."/>
            <person name="Ouyang S."/>
            <person name="Liu J."/>
            <person name="Jones K.M."/>
            <person name="Gansberger K."/>
            <person name="Moffat K."/>
            <person name="Hill J."/>
            <person name="Bera J."/>
            <person name="Fadrosh D."/>
            <person name="Jin S."/>
            <person name="Johri S."/>
            <person name="Kim M."/>
            <person name="Overton L."/>
            <person name="Reardon M."/>
            <person name="Tsitrin T."/>
            <person name="Vuong H."/>
            <person name="Weaver B."/>
            <person name="Ciecko A."/>
            <person name="Tallon L."/>
            <person name="Jackson J."/>
            <person name="Pai G."/>
            <person name="Aken S.V."/>
            <person name="Utterback T."/>
            <person name="Reidmuller S."/>
            <person name="Feldblyum T."/>
            <person name="Hsiao J."/>
            <person name="Zismann V."/>
            <person name="Iobst S."/>
            <person name="de Vazeille A.R."/>
            <person name="Buell C.R."/>
            <person name="Ying K."/>
            <person name="Li Y."/>
            <person name="Lu T."/>
            <person name="Huang Y."/>
            <person name="Zhao Q."/>
            <person name="Feng Q."/>
            <person name="Zhang L."/>
            <person name="Zhu J."/>
            <person name="Weng Q."/>
            <person name="Mu J."/>
            <person name="Lu Y."/>
            <person name="Fan D."/>
            <person name="Liu Y."/>
            <person name="Guan J."/>
            <person name="Zhang Y."/>
            <person name="Yu S."/>
            <person name="Liu X."/>
            <person name="Zhang Y."/>
            <person name="Hong G."/>
            <person name="Han B."/>
            <person name="Choisne N."/>
            <person name="Demange N."/>
            <person name="Orjeda G."/>
            <person name="Samain S."/>
            <person name="Cattolico L."/>
            <person name="Pelletier E."/>
            <person name="Couloux A."/>
            <person name="Segurens B."/>
            <person name="Wincker P."/>
            <person name="D'Hont A."/>
            <person name="Scarpelli C."/>
            <person name="Weissenbach J."/>
            <person name="Salanoubat M."/>
            <person name="Quetier F."/>
            <person name="Yu Y."/>
            <person name="Kim H.R."/>
            <person name="Rambo T."/>
            <person name="Currie J."/>
            <person name="Collura K."/>
            <person name="Luo M."/>
            <person name="Yang T."/>
            <person name="Ammiraju J.S.S."/>
            <person name="Engler F."/>
            <person name="Soderlund C."/>
            <person name="Wing R.A."/>
            <person name="Palmer L.E."/>
            <person name="de la Bastide M."/>
            <person name="Spiegel L."/>
            <person name="Nascimento L."/>
            <person name="Zutavern T."/>
            <person name="O'Shaughnessy A."/>
            <person name="Dike S."/>
            <person name="Dedhia N."/>
            <person name="Preston R."/>
            <person name="Balija V."/>
            <person name="McCombie W.R."/>
            <person name="Chow T."/>
            <person name="Chen H."/>
            <person name="Chung M."/>
            <person name="Chen C."/>
            <person name="Shaw J."/>
            <person name="Wu H."/>
            <person name="Hsiao K."/>
            <person name="Chao Y."/>
            <person name="Chu M."/>
            <person name="Cheng C."/>
            <person name="Hour A."/>
            <person name="Lee P."/>
            <person name="Lin S."/>
            <person name="Lin Y."/>
            <person name="Liou J."/>
            <person name="Liu S."/>
            <person name="Hsing Y."/>
            <person name="Raghuvanshi S."/>
            <person name="Mohanty A."/>
            <person name="Bharti A.K."/>
            <person name="Gaur A."/>
            <person name="Gupta V."/>
            <person name="Kumar D."/>
            <person name="Ravi V."/>
            <person name="Vij S."/>
            <person name="Kapur A."/>
            <person name="Khurana P."/>
            <person name="Khurana P."/>
            <person name="Khurana J.P."/>
            <person name="Tyagi A.K."/>
            <person name="Gaikwad K."/>
            <person name="Singh A."/>
            <person name="Dalal V."/>
            <person name="Srivastava S."/>
            <person name="Dixit A."/>
            <person name="Pal A.K."/>
            <person name="Ghazi I.A."/>
            <person name="Yadav M."/>
            <person name="Pandit A."/>
            <person name="Bhargava A."/>
            <person name="Sureshbabu K."/>
            <person name="Batra K."/>
            <person name="Sharma T.R."/>
            <person name="Mohapatra T."/>
            <person name="Singh N.K."/>
            <person name="Messing J."/>
            <person name="Nelson A.B."/>
            <person name="Fuks G."/>
            <person name="Kavchok S."/>
            <person name="Keizer G."/>
            <person name="Linton E."/>
            <person name="Llaca V."/>
            <person name="Song R."/>
            <person name="Tanyolac B."/>
            <person name="Young S."/>
            <person name="Ho-Il K."/>
            <person name="Hahn J.H."/>
            <person name="Sangsakoo G."/>
            <person name="Vanavichit A."/>
            <person name="de Mattos Luiz.A.T."/>
            <person name="Zimmer P.D."/>
            <person name="Malone G."/>
            <person name="Dellagostin O."/>
            <person name="de Oliveira A.C."/>
            <person name="Bevan M."/>
            <person name="Bancroft I."/>
            <person name="Minx P."/>
            <person name="Cordum H."/>
            <person name="Wilson R."/>
            <person name="Cheng Z."/>
            <person name="Jin W."/>
            <person name="Jiang J."/>
            <person name="Leong S.A."/>
            <person name="Iwama H."/>
            <person name="Gojobori T."/>
            <person name="Itoh T."/>
            <person name="Niimura Y."/>
            <person name="Fujii Y."/>
            <person name="Habara T."/>
            <person name="Sakai H."/>
            <person name="Sato Y."/>
            <person name="Wilson G."/>
            <person name="Kumar K."/>
            <person name="McCouch S."/>
            <person name="Juretic N."/>
            <person name="Hoen D."/>
            <person name="Wright S."/>
            <person name="Bruskiewich R."/>
            <person name="Bureau T."/>
            <person name="Miyao A."/>
            <person name="Hirochika H."/>
            <person name="Nishikawa T."/>
            <person name="Kadowaki K."/>
            <person name="Sugiura M."/>
            <person name="Burr B."/>
            <person name="Sasaki T."/>
        </authorList>
    </citation>
    <scope>NUCLEOTIDE SEQUENCE [LARGE SCALE GENOMIC DNA]</scope>
    <source>
        <strain evidence="3">cv. Nipponbare</strain>
    </source>
</reference>
<name>A0A0N7KG10_ORYSJ</name>
<evidence type="ECO:0000313" key="3">
    <source>
        <dbReference type="Proteomes" id="UP000059680"/>
    </source>
</evidence>
<protein>
    <submittedName>
        <fullName evidence="2">Os02g0727833 protein</fullName>
    </submittedName>
</protein>
<evidence type="ECO:0000256" key="1">
    <source>
        <dbReference type="SAM" id="MobiDB-lite"/>
    </source>
</evidence>
<gene>
    <name evidence="2" type="ordered locus">Os02g0727833</name>
    <name evidence="2" type="ORF">OSNPB_020727833</name>
</gene>
<reference evidence="2 3" key="3">
    <citation type="journal article" date="2013" name="Rice">
        <title>Improvement of the Oryza sativa Nipponbare reference genome using next generation sequence and optical map data.</title>
        <authorList>
            <person name="Kawahara Y."/>
            <person name="de la Bastide M."/>
            <person name="Hamilton J.P."/>
            <person name="Kanamori H."/>
            <person name="McCombie W.R."/>
            <person name="Ouyang S."/>
            <person name="Schwartz D.C."/>
            <person name="Tanaka T."/>
            <person name="Wu J."/>
            <person name="Zhou S."/>
            <person name="Childs K.L."/>
            <person name="Davidson R.M."/>
            <person name="Lin H."/>
            <person name="Quesada-Ocampo L."/>
            <person name="Vaillancourt B."/>
            <person name="Sakai H."/>
            <person name="Lee S.S."/>
            <person name="Kim J."/>
            <person name="Numa H."/>
            <person name="Itoh T."/>
            <person name="Buell C.R."/>
            <person name="Matsumoto T."/>
        </authorList>
    </citation>
    <scope>NUCLEOTIDE SEQUENCE [LARGE SCALE GENOMIC DNA]</scope>
    <source>
        <strain evidence="3">cv. Nipponbare</strain>
    </source>
</reference>
<accession>A0A0N7KG10</accession>
<keyword evidence="3" id="KW-1185">Reference proteome</keyword>
<organism evidence="2 3">
    <name type="scientific">Oryza sativa subsp. japonica</name>
    <name type="common">Rice</name>
    <dbReference type="NCBI Taxonomy" id="39947"/>
    <lineage>
        <taxon>Eukaryota</taxon>
        <taxon>Viridiplantae</taxon>
        <taxon>Streptophyta</taxon>
        <taxon>Embryophyta</taxon>
        <taxon>Tracheophyta</taxon>
        <taxon>Spermatophyta</taxon>
        <taxon>Magnoliopsida</taxon>
        <taxon>Liliopsida</taxon>
        <taxon>Poales</taxon>
        <taxon>Poaceae</taxon>
        <taxon>BOP clade</taxon>
        <taxon>Oryzoideae</taxon>
        <taxon>Oryzeae</taxon>
        <taxon>Oryzinae</taxon>
        <taxon>Oryza</taxon>
        <taxon>Oryza sativa</taxon>
    </lineage>
</organism>
<dbReference type="InParanoid" id="A0A0N7KG10"/>
<dbReference type="Proteomes" id="UP000059680">
    <property type="component" value="Chromosome 2"/>
</dbReference>
<dbReference type="AlphaFoldDB" id="A0A0N7KG10"/>
<dbReference type="PaxDb" id="39947-A0A0N7KG10"/>
<dbReference type="EMBL" id="AP014958">
    <property type="protein sequence ID" value="BAS80713.1"/>
    <property type="molecule type" value="Genomic_DNA"/>
</dbReference>
<proteinExistence type="predicted"/>